<gene>
    <name evidence="2" type="ORF">HID58_041519</name>
</gene>
<protein>
    <submittedName>
        <fullName evidence="2">Uncharacterized protein</fullName>
    </submittedName>
</protein>
<evidence type="ECO:0000313" key="2">
    <source>
        <dbReference type="EMBL" id="KAH0902016.1"/>
    </source>
</evidence>
<reference evidence="2 3" key="1">
    <citation type="submission" date="2021-05" db="EMBL/GenBank/DDBJ databases">
        <title>Genome Assembly of Synthetic Allotetraploid Brassica napus Reveals Homoeologous Exchanges between Subgenomes.</title>
        <authorList>
            <person name="Davis J.T."/>
        </authorList>
    </citation>
    <scope>NUCLEOTIDE SEQUENCE [LARGE SCALE GENOMIC DNA]</scope>
    <source>
        <strain evidence="3">cv. Da-Ae</strain>
        <tissue evidence="2">Seedling</tissue>
    </source>
</reference>
<dbReference type="Proteomes" id="UP000824890">
    <property type="component" value="Unassembled WGS sequence"/>
</dbReference>
<evidence type="ECO:0000313" key="3">
    <source>
        <dbReference type="Proteomes" id="UP000824890"/>
    </source>
</evidence>
<feature type="region of interest" description="Disordered" evidence="1">
    <location>
        <begin position="165"/>
        <end position="184"/>
    </location>
</feature>
<dbReference type="EMBL" id="JAGKQM010000011">
    <property type="protein sequence ID" value="KAH0902016.1"/>
    <property type="molecule type" value="Genomic_DNA"/>
</dbReference>
<proteinExistence type="predicted"/>
<comment type="caution">
    <text evidence="2">The sequence shown here is derived from an EMBL/GenBank/DDBJ whole genome shotgun (WGS) entry which is preliminary data.</text>
</comment>
<feature type="non-terminal residue" evidence="2">
    <location>
        <position position="259"/>
    </location>
</feature>
<keyword evidence="3" id="KW-1185">Reference proteome</keyword>
<accession>A0ABQ8BCN4</accession>
<name>A0ABQ8BCN4_BRANA</name>
<organism evidence="2 3">
    <name type="scientific">Brassica napus</name>
    <name type="common">Rape</name>
    <dbReference type="NCBI Taxonomy" id="3708"/>
    <lineage>
        <taxon>Eukaryota</taxon>
        <taxon>Viridiplantae</taxon>
        <taxon>Streptophyta</taxon>
        <taxon>Embryophyta</taxon>
        <taxon>Tracheophyta</taxon>
        <taxon>Spermatophyta</taxon>
        <taxon>Magnoliopsida</taxon>
        <taxon>eudicotyledons</taxon>
        <taxon>Gunneridae</taxon>
        <taxon>Pentapetalae</taxon>
        <taxon>rosids</taxon>
        <taxon>malvids</taxon>
        <taxon>Brassicales</taxon>
        <taxon>Brassicaceae</taxon>
        <taxon>Brassiceae</taxon>
        <taxon>Brassica</taxon>
    </lineage>
</organism>
<evidence type="ECO:0000256" key="1">
    <source>
        <dbReference type="SAM" id="MobiDB-lite"/>
    </source>
</evidence>
<feature type="compositionally biased region" description="Basic and acidic residues" evidence="1">
    <location>
        <begin position="168"/>
        <end position="179"/>
    </location>
</feature>
<sequence>MALGFTTTRFRSMAPSQKSSHLLYLVTHVPYNHTLRFDWLGLTLFGLITKQNQSRILTLTFFRHYVHGFLGFIMSTDYGVLCYTNRHEETLDRTLFIPHSMHFSSSRSIFSYKKAGSCSTTVWEAKNVKRGGELMGVLSFFAANNSFHVSRQKLSSEFFLGSKRKHGNGGEETHPDELSNGHTGKRAMVSRGELTFQDVYVWLKPEQQTMPVEFVKWCCVNSTMTNRGDMVHCYVCFAFTMTHEVIMTVHTDNKYMKYK</sequence>